<reference evidence="11 12" key="1">
    <citation type="submission" date="2017-02" db="EMBL/GenBank/DDBJ databases">
        <title>Trade-off between light-utilization and light-protection in marine flavobacteria.</title>
        <authorList>
            <person name="Kumagai Y."/>
            <person name="Yoshizawa S."/>
            <person name="Kogure K."/>
            <person name="Iwasaki W."/>
        </authorList>
    </citation>
    <scope>NUCLEOTIDE SEQUENCE [LARGE SCALE GENOMIC DNA]</scope>
    <source>
        <strain evidence="11 12">KCTC 23670</strain>
    </source>
</reference>
<dbReference type="SMART" id="SM00633">
    <property type="entry name" value="Glyco_10"/>
    <property type="match status" value="1"/>
</dbReference>
<dbReference type="Pfam" id="PF00331">
    <property type="entry name" value="Glyco_hydro_10"/>
    <property type="match status" value="1"/>
</dbReference>
<dbReference type="PANTHER" id="PTHR31490:SF88">
    <property type="entry name" value="BETA-XYLANASE"/>
    <property type="match status" value="1"/>
</dbReference>
<organism evidence="11 12">
    <name type="scientific">Polaribacter sejongensis</name>
    <dbReference type="NCBI Taxonomy" id="985043"/>
    <lineage>
        <taxon>Bacteria</taxon>
        <taxon>Pseudomonadati</taxon>
        <taxon>Bacteroidota</taxon>
        <taxon>Flavobacteriia</taxon>
        <taxon>Flavobacteriales</taxon>
        <taxon>Flavobacteriaceae</taxon>
    </lineage>
</organism>
<evidence type="ECO:0000256" key="2">
    <source>
        <dbReference type="ARBA" id="ARBA00007495"/>
    </source>
</evidence>
<evidence type="ECO:0000256" key="6">
    <source>
        <dbReference type="ARBA" id="ARBA00023277"/>
    </source>
</evidence>
<evidence type="ECO:0000256" key="9">
    <source>
        <dbReference type="RuleBase" id="RU361174"/>
    </source>
</evidence>
<dbReference type="Gene3D" id="3.20.20.80">
    <property type="entry name" value="Glycosidases"/>
    <property type="match status" value="1"/>
</dbReference>
<keyword evidence="8 9" id="KW-0624">Polysaccharide degradation</keyword>
<dbReference type="PROSITE" id="PS51257">
    <property type="entry name" value="PROKAR_LIPOPROTEIN"/>
    <property type="match status" value="1"/>
</dbReference>
<evidence type="ECO:0000256" key="7">
    <source>
        <dbReference type="ARBA" id="ARBA00023295"/>
    </source>
</evidence>
<evidence type="ECO:0000256" key="1">
    <source>
        <dbReference type="ARBA" id="ARBA00000681"/>
    </source>
</evidence>
<evidence type="ECO:0000313" key="11">
    <source>
        <dbReference type="EMBL" id="AUC23540.1"/>
    </source>
</evidence>
<keyword evidence="12" id="KW-1185">Reference proteome</keyword>
<feature type="domain" description="GH10" evidence="10">
    <location>
        <begin position="38"/>
        <end position="361"/>
    </location>
</feature>
<dbReference type="InterPro" id="IPR044846">
    <property type="entry name" value="GH10"/>
</dbReference>
<name>A0ABM6Q2Z5_9FLAO</name>
<dbReference type="EMBL" id="CP019336">
    <property type="protein sequence ID" value="AUC23540.1"/>
    <property type="molecule type" value="Genomic_DNA"/>
</dbReference>
<evidence type="ECO:0000256" key="3">
    <source>
        <dbReference type="ARBA" id="ARBA00022651"/>
    </source>
</evidence>
<evidence type="ECO:0000256" key="4">
    <source>
        <dbReference type="ARBA" id="ARBA00022729"/>
    </source>
</evidence>
<protein>
    <recommendedName>
        <fullName evidence="9">Beta-xylanase</fullName>
        <ecNumber evidence="9">3.2.1.8</ecNumber>
    </recommendedName>
</protein>
<dbReference type="Proteomes" id="UP000232721">
    <property type="component" value="Chromosome"/>
</dbReference>
<dbReference type="PRINTS" id="PR00134">
    <property type="entry name" value="GLHYDRLASE10"/>
</dbReference>
<dbReference type="InterPro" id="IPR001000">
    <property type="entry name" value="GH10_dom"/>
</dbReference>
<proteinExistence type="inferred from homology"/>
<comment type="similarity">
    <text evidence="2 9">Belongs to the glycosyl hydrolase 10 (cellulase F) family.</text>
</comment>
<evidence type="ECO:0000256" key="8">
    <source>
        <dbReference type="ARBA" id="ARBA00023326"/>
    </source>
</evidence>
<keyword evidence="4" id="KW-0732">Signal</keyword>
<keyword evidence="6 9" id="KW-0119">Carbohydrate metabolism</keyword>
<keyword evidence="5 9" id="KW-0378">Hydrolase</keyword>
<dbReference type="PROSITE" id="PS51760">
    <property type="entry name" value="GH10_2"/>
    <property type="match status" value="1"/>
</dbReference>
<evidence type="ECO:0000313" key="12">
    <source>
        <dbReference type="Proteomes" id="UP000232721"/>
    </source>
</evidence>
<keyword evidence="3" id="KW-0858">Xylan degradation</keyword>
<gene>
    <name evidence="11" type="ORF">BTO15_16170</name>
</gene>
<dbReference type="PANTHER" id="PTHR31490">
    <property type="entry name" value="GLYCOSYL HYDROLASE"/>
    <property type="match status" value="1"/>
</dbReference>
<sequence>MKEIFKIIGVFMLLLITSCTTEDKVVFVQGAEPSGTTVETTISLKEKAEFNVGAAVKSSLLKTDAQYADAFKANFNQLTAEFEMKMDQLWLSENNYNWEAADYLVNFAEDNNMEVHGHALVWYRAFPDWFKNQSNDSIAFESKVKTYISDVVGRYKGKIKSWDVVNEVFADNGGARNEDIIAPLFNDPTAFYGRCFQYAKDADPDTKLFYNDYSVVIDEGKRESIKNMASRFKTEGFPIDGIGAQFHYGTDTGLTKINDGFTDLASTDLLIHISELDIKINVNKSNDFSLYSGNAQQQSVIYEAIVAMYETLPESQKFGISTWGVSDNYSWLKTEWHPKEFPLLFDADLNKKLAYQGFLNGLN</sequence>
<accession>A0ABM6Q2Z5</accession>
<evidence type="ECO:0000259" key="10">
    <source>
        <dbReference type="PROSITE" id="PS51760"/>
    </source>
</evidence>
<dbReference type="SUPFAM" id="SSF51445">
    <property type="entry name" value="(Trans)glycosidases"/>
    <property type="match status" value="1"/>
</dbReference>
<comment type="catalytic activity">
    <reaction evidence="1 9">
        <text>Endohydrolysis of (1-&gt;4)-beta-D-xylosidic linkages in xylans.</text>
        <dbReference type="EC" id="3.2.1.8"/>
    </reaction>
</comment>
<keyword evidence="7 9" id="KW-0326">Glycosidase</keyword>
<evidence type="ECO:0000256" key="5">
    <source>
        <dbReference type="ARBA" id="ARBA00022801"/>
    </source>
</evidence>
<dbReference type="EC" id="3.2.1.8" evidence="9"/>
<dbReference type="RefSeq" id="WP_208889572.1">
    <property type="nucleotide sequence ID" value="NZ_CP019336.1"/>
</dbReference>
<dbReference type="InterPro" id="IPR017853">
    <property type="entry name" value="GH"/>
</dbReference>